<organism evidence="2 3">
    <name type="scientific">Streptomyces kunmingensis</name>
    <dbReference type="NCBI Taxonomy" id="68225"/>
    <lineage>
        <taxon>Bacteria</taxon>
        <taxon>Bacillati</taxon>
        <taxon>Actinomycetota</taxon>
        <taxon>Actinomycetes</taxon>
        <taxon>Kitasatosporales</taxon>
        <taxon>Streptomycetaceae</taxon>
        <taxon>Streptomyces</taxon>
    </lineage>
</organism>
<keyword evidence="3" id="KW-1185">Reference proteome</keyword>
<comment type="caution">
    <text evidence="2">The sequence shown here is derived from an EMBL/GenBank/DDBJ whole genome shotgun (WGS) entry which is preliminary data.</text>
</comment>
<feature type="transmembrane region" description="Helical" evidence="1">
    <location>
        <begin position="183"/>
        <end position="204"/>
    </location>
</feature>
<dbReference type="RefSeq" id="WP_324771507.1">
    <property type="nucleotide sequence ID" value="NZ_BAAATS010000012.1"/>
</dbReference>
<accession>A0ABU6CGE6</accession>
<evidence type="ECO:0000256" key="1">
    <source>
        <dbReference type="SAM" id="Phobius"/>
    </source>
</evidence>
<name>A0ABU6CGE6_9ACTN</name>
<dbReference type="EMBL" id="JAOZYB010000284">
    <property type="protein sequence ID" value="MEB3963779.1"/>
    <property type="molecule type" value="Genomic_DNA"/>
</dbReference>
<keyword evidence="1" id="KW-0812">Transmembrane</keyword>
<sequence>MGAAVADDAFDFRPGAQVPLQGSAGQTAATFAIASAAYRDDRASKIEDANNEWHKTEAKAGRWSLFAPNLGEAFSRAVQVRMLGGGRKPLIQSFGTEPQVVVEHCLAANRIRRERDFLLTIITVVFGFLFLPGFLVWLAAFQIRRTNNARVETAEKMVKEAEGKSTKEMAEAKKRERAARGRAAVATAIMAVVGIVIVILLIKLPFDGFWAWYLRASFVAPVIGALWAKRICERTAKDLRDRWDALLSGGGIGAKIPEAVPGSPGETAAEQLRQSLARLSAEQQSNSVFYAGPKGILGMGTRWGSWQLAEDLVSAEPGKEIHPFRSWDVIRAIQDQLRLLQRGPLHTGGFTPPSVKDWIVTPIGENAKAVARPSGEDVDAFQIRQHEIQRICNEQQFGSGDRHYLGVQFTLWDGQLVITMMITVTVLHETLRIEVTGHALGPVNSLFTSKPDPKTKEVAKSIRFWETTTKTLPLIDADEAVRVAVRAPFTWYPPILDHLGGKIVLPEPFGLRHAWADQPWRHRFMADDALRTATPVLRVVHAAAIAVLADHGVDTEKFGNRSGVLSGLVQDPAPRKADVYDA</sequence>
<evidence type="ECO:0000313" key="3">
    <source>
        <dbReference type="Proteomes" id="UP001352223"/>
    </source>
</evidence>
<keyword evidence="1" id="KW-0472">Membrane</keyword>
<reference evidence="2 3" key="1">
    <citation type="submission" date="2022-10" db="EMBL/GenBank/DDBJ databases">
        <authorList>
            <person name="Xie J."/>
            <person name="Shen N."/>
        </authorList>
    </citation>
    <scope>NUCLEOTIDE SEQUENCE [LARGE SCALE GENOMIC DNA]</scope>
    <source>
        <strain evidence="2 3">DSM 41681</strain>
    </source>
</reference>
<feature type="transmembrane region" description="Helical" evidence="1">
    <location>
        <begin position="117"/>
        <end position="140"/>
    </location>
</feature>
<protein>
    <submittedName>
        <fullName evidence="2">Uncharacterized protein</fullName>
    </submittedName>
</protein>
<keyword evidence="1" id="KW-1133">Transmembrane helix</keyword>
<gene>
    <name evidence="2" type="ORF">OKJ48_26595</name>
</gene>
<dbReference type="Proteomes" id="UP001352223">
    <property type="component" value="Unassembled WGS sequence"/>
</dbReference>
<evidence type="ECO:0000313" key="2">
    <source>
        <dbReference type="EMBL" id="MEB3963779.1"/>
    </source>
</evidence>
<proteinExistence type="predicted"/>